<comment type="caution">
    <text evidence="2">The sequence shown here is derived from an EMBL/GenBank/DDBJ whole genome shotgun (WGS) entry which is preliminary data.</text>
</comment>
<protein>
    <submittedName>
        <fullName evidence="2">Zinc finger BED domain-containing protein 4-like</fullName>
    </submittedName>
</protein>
<dbReference type="InterPro" id="IPR008906">
    <property type="entry name" value="HATC_C_dom"/>
</dbReference>
<dbReference type="Proteomes" id="UP000478052">
    <property type="component" value="Unassembled WGS sequence"/>
</dbReference>
<dbReference type="SUPFAM" id="SSF53098">
    <property type="entry name" value="Ribonuclease H-like"/>
    <property type="match status" value="1"/>
</dbReference>
<evidence type="ECO:0000259" key="1">
    <source>
        <dbReference type="Pfam" id="PF05699"/>
    </source>
</evidence>
<dbReference type="AlphaFoldDB" id="A0A6G0VS29"/>
<reference evidence="2 3" key="1">
    <citation type="submission" date="2019-08" db="EMBL/GenBank/DDBJ databases">
        <title>Whole genome of Aphis craccivora.</title>
        <authorList>
            <person name="Voronova N.V."/>
            <person name="Shulinski R.S."/>
            <person name="Bandarenka Y.V."/>
            <person name="Zhorov D.G."/>
            <person name="Warner D."/>
        </authorList>
    </citation>
    <scope>NUCLEOTIDE SEQUENCE [LARGE SCALE GENOMIC DNA]</scope>
    <source>
        <strain evidence="2">180601</strain>
        <tissue evidence="2">Whole Body</tissue>
    </source>
</reference>
<name>A0A6G0VS29_APHCR</name>
<dbReference type="Pfam" id="PF05699">
    <property type="entry name" value="Dimer_Tnp_hAT"/>
    <property type="match status" value="1"/>
</dbReference>
<accession>A0A6G0VS29</accession>
<proteinExistence type="predicted"/>
<dbReference type="InterPro" id="IPR012337">
    <property type="entry name" value="RNaseH-like_sf"/>
</dbReference>
<evidence type="ECO:0000313" key="2">
    <source>
        <dbReference type="EMBL" id="KAF0707265.1"/>
    </source>
</evidence>
<evidence type="ECO:0000313" key="3">
    <source>
        <dbReference type="Proteomes" id="UP000478052"/>
    </source>
</evidence>
<dbReference type="GO" id="GO:0046983">
    <property type="term" value="F:protein dimerization activity"/>
    <property type="evidence" value="ECO:0007669"/>
    <property type="project" value="InterPro"/>
</dbReference>
<dbReference type="EMBL" id="VUJU01012608">
    <property type="protein sequence ID" value="KAF0707265.1"/>
    <property type="molecule type" value="Genomic_DNA"/>
</dbReference>
<keyword evidence="3" id="KW-1185">Reference proteome</keyword>
<gene>
    <name evidence="2" type="ORF">FWK35_00031622</name>
</gene>
<sequence>MPIMSMPIIVNNNFSSNNSKFSIVYCAPPPPPYTYNNLFVNTTAQLFNHNLSFSMYIDENILPLTNDCFSWWKEHSYNYPNLSRIVKEKCCVVRYLVPRERVFSKAGLSLANDKIVLNLINSLKQKLVNIQ</sequence>
<organism evidence="2 3">
    <name type="scientific">Aphis craccivora</name>
    <name type="common">Cowpea aphid</name>
    <dbReference type="NCBI Taxonomy" id="307492"/>
    <lineage>
        <taxon>Eukaryota</taxon>
        <taxon>Metazoa</taxon>
        <taxon>Ecdysozoa</taxon>
        <taxon>Arthropoda</taxon>
        <taxon>Hexapoda</taxon>
        <taxon>Insecta</taxon>
        <taxon>Pterygota</taxon>
        <taxon>Neoptera</taxon>
        <taxon>Paraneoptera</taxon>
        <taxon>Hemiptera</taxon>
        <taxon>Sternorrhyncha</taxon>
        <taxon>Aphidomorpha</taxon>
        <taxon>Aphidoidea</taxon>
        <taxon>Aphididae</taxon>
        <taxon>Aphidini</taxon>
        <taxon>Aphis</taxon>
        <taxon>Aphis</taxon>
    </lineage>
</organism>
<feature type="domain" description="HAT C-terminal dimerisation" evidence="1">
    <location>
        <begin position="54"/>
        <end position="118"/>
    </location>
</feature>